<dbReference type="EMBL" id="JANF02000004">
    <property type="protein sequence ID" value="KER38040.1"/>
    <property type="molecule type" value="Genomic_DNA"/>
</dbReference>
<comment type="caution">
    <text evidence="2">The sequence shown here is derived from an EMBL/GenBank/DDBJ whole genome shotgun (WGS) entry which is preliminary data.</text>
</comment>
<dbReference type="AlphaFoldDB" id="A0A8E0WVP8"/>
<name>A0A8E0WVP8_9SPHN</name>
<evidence type="ECO:0000313" key="3">
    <source>
        <dbReference type="Proteomes" id="UP000028135"/>
    </source>
</evidence>
<feature type="region of interest" description="Disordered" evidence="1">
    <location>
        <begin position="20"/>
        <end position="44"/>
    </location>
</feature>
<proteinExistence type="predicted"/>
<dbReference type="PROSITE" id="PS51257">
    <property type="entry name" value="PROKAR_LIPOPROTEIN"/>
    <property type="match status" value="1"/>
</dbReference>
<protein>
    <submittedName>
        <fullName evidence="2">Uncharacterized protein</fullName>
    </submittedName>
</protein>
<dbReference type="RefSeq" id="WP_020820571.1">
    <property type="nucleotide sequence ID" value="NZ_JANF02000004.1"/>
</dbReference>
<evidence type="ECO:0000313" key="2">
    <source>
        <dbReference type="EMBL" id="KER38040.1"/>
    </source>
</evidence>
<gene>
    <name evidence="2" type="ORF">AL00_01545</name>
</gene>
<organism evidence="2 3">
    <name type="scientific">Sphingobium indicum F2</name>
    <dbReference type="NCBI Taxonomy" id="1450518"/>
    <lineage>
        <taxon>Bacteria</taxon>
        <taxon>Pseudomonadati</taxon>
        <taxon>Pseudomonadota</taxon>
        <taxon>Alphaproteobacteria</taxon>
        <taxon>Sphingomonadales</taxon>
        <taxon>Sphingomonadaceae</taxon>
        <taxon>Sphingobium</taxon>
    </lineage>
</organism>
<dbReference type="Proteomes" id="UP000028135">
    <property type="component" value="Unassembled WGS sequence"/>
</dbReference>
<evidence type="ECO:0000256" key="1">
    <source>
        <dbReference type="SAM" id="MobiDB-lite"/>
    </source>
</evidence>
<reference evidence="2 3" key="1">
    <citation type="submission" date="2014-05" db="EMBL/GenBank/DDBJ databases">
        <title>Genome Announcement of Sphingobium lucknowense F2.</title>
        <authorList>
            <person name="Lal R."/>
            <person name="Negi V."/>
            <person name="Lata P."/>
            <person name="Sangwan N."/>
            <person name="Gupta S.K."/>
            <person name="Rao D.L.N."/>
            <person name="Das S."/>
        </authorList>
    </citation>
    <scope>NUCLEOTIDE SEQUENCE [LARGE SCALE GENOMIC DNA]</scope>
    <source>
        <strain evidence="2 3">F2</strain>
    </source>
</reference>
<accession>A0A8E0WVP8</accession>
<sequence length="152" mass="15939">MRFFILLGLLALAACEAGDNDVTPVDGPTTSKEGGNLLPPEQPALQPSDAATVPTIVMPEFAPQYPGSTMKAVNSSNGGRQVHEVTLTTHDDAGKIMKFYRDKFLAAGLKKTSDFQSGGTGVLSAAARDRRASIAISKEGSQNLVIVTFSDG</sequence>